<accession>A0ABZ2KJZ1</accession>
<dbReference type="EMBL" id="CP089982">
    <property type="protein sequence ID" value="WXA98864.1"/>
    <property type="molecule type" value="Genomic_DNA"/>
</dbReference>
<dbReference type="PROSITE" id="PS51009">
    <property type="entry name" value="CYTCII"/>
    <property type="match status" value="1"/>
</dbReference>
<dbReference type="Proteomes" id="UP001379533">
    <property type="component" value="Chromosome"/>
</dbReference>
<dbReference type="InterPro" id="IPR002321">
    <property type="entry name" value="Cyt_c_II"/>
</dbReference>
<keyword evidence="3" id="KW-1185">Reference proteome</keyword>
<feature type="chain" id="PRO_5047078592" description="Cytochrome c" evidence="1">
    <location>
        <begin position="30"/>
        <end position="128"/>
    </location>
</feature>
<feature type="signal peptide" evidence="1">
    <location>
        <begin position="1"/>
        <end position="29"/>
    </location>
</feature>
<proteinExistence type="predicted"/>
<gene>
    <name evidence="2" type="ORF">LZC95_18825</name>
</gene>
<organism evidence="2 3">
    <name type="scientific">Pendulispora brunnea</name>
    <dbReference type="NCBI Taxonomy" id="2905690"/>
    <lineage>
        <taxon>Bacteria</taxon>
        <taxon>Pseudomonadati</taxon>
        <taxon>Myxococcota</taxon>
        <taxon>Myxococcia</taxon>
        <taxon>Myxococcales</taxon>
        <taxon>Sorangiineae</taxon>
        <taxon>Pendulisporaceae</taxon>
        <taxon>Pendulispora</taxon>
    </lineage>
</organism>
<evidence type="ECO:0000313" key="2">
    <source>
        <dbReference type="EMBL" id="WXA98864.1"/>
    </source>
</evidence>
<protein>
    <recommendedName>
        <fullName evidence="4">Cytochrome c</fullName>
    </recommendedName>
</protein>
<name>A0ABZ2KJZ1_9BACT</name>
<keyword evidence="1" id="KW-0732">Signal</keyword>
<reference evidence="2 3" key="1">
    <citation type="submission" date="2021-12" db="EMBL/GenBank/DDBJ databases">
        <title>Discovery of the Pendulisporaceae a myxobacterial family with distinct sporulation behavior and unique specialized metabolism.</title>
        <authorList>
            <person name="Garcia R."/>
            <person name="Popoff A."/>
            <person name="Bader C.D."/>
            <person name="Loehr J."/>
            <person name="Walesch S."/>
            <person name="Walt C."/>
            <person name="Boldt J."/>
            <person name="Bunk B."/>
            <person name="Haeckl F.J.F.P.J."/>
            <person name="Gunesch A.P."/>
            <person name="Birkelbach J."/>
            <person name="Nuebel U."/>
            <person name="Pietschmann T."/>
            <person name="Bach T."/>
            <person name="Mueller R."/>
        </authorList>
    </citation>
    <scope>NUCLEOTIDE SEQUENCE [LARGE SCALE GENOMIC DNA]</scope>
    <source>
        <strain evidence="2 3">MSr12523</strain>
    </source>
</reference>
<evidence type="ECO:0008006" key="4">
    <source>
        <dbReference type="Google" id="ProtNLM"/>
    </source>
</evidence>
<sequence>MKSKTWFGLAMAGMLGALAWGAMPSSVAAADQAAPACGSKDNPCPMQKWMKANLGAALAGNDLQALAKSLDKSATFSPDPSWEWAAIAKAGADAARKGDVAGAKASCKTCHDKYKDSYKSKFRTKAVN</sequence>
<evidence type="ECO:0000313" key="3">
    <source>
        <dbReference type="Proteomes" id="UP001379533"/>
    </source>
</evidence>
<dbReference type="RefSeq" id="WP_394849486.1">
    <property type="nucleotide sequence ID" value="NZ_CP089982.1"/>
</dbReference>
<evidence type="ECO:0000256" key="1">
    <source>
        <dbReference type="SAM" id="SignalP"/>
    </source>
</evidence>